<sequence length="246" mass="28754">MAEQDTVSIKLVQEIEKYTCLYDYNLKSYSNDRAKTAAWNEISKTVNISVSECKEKWRNVRGRYLRQIKEQPPSGSGAKRKKKDYYLSEYLHFIEPFTKSRPQTGNLQAQENDNDGSETEADDEIDIDTSIICQETSDRNEETDPDMNFLKSLLPDIKALNPRLKRNLKYDIMKLVNDANDQMQISQVEQNTTTQQGTVYQPPYEINQPQDLLHHHQETHNSPYGTNQSKSQPYQQEQHTPYWRPL</sequence>
<evidence type="ECO:0000259" key="3">
    <source>
        <dbReference type="PROSITE" id="PS51029"/>
    </source>
</evidence>
<feature type="domain" description="MADF" evidence="3">
    <location>
        <begin position="10"/>
        <end position="99"/>
    </location>
</feature>
<protein>
    <recommendedName>
        <fullName evidence="7">Transcription factor Adf-1</fullName>
    </recommendedName>
</protein>
<dbReference type="PROSITE" id="PS51031">
    <property type="entry name" value="BESS"/>
    <property type="match status" value="1"/>
</dbReference>
<organism evidence="5 6">
    <name type="scientific">Macrosiphum euphorbiae</name>
    <name type="common">potato aphid</name>
    <dbReference type="NCBI Taxonomy" id="13131"/>
    <lineage>
        <taxon>Eukaryota</taxon>
        <taxon>Metazoa</taxon>
        <taxon>Ecdysozoa</taxon>
        <taxon>Arthropoda</taxon>
        <taxon>Hexapoda</taxon>
        <taxon>Insecta</taxon>
        <taxon>Pterygota</taxon>
        <taxon>Neoptera</taxon>
        <taxon>Paraneoptera</taxon>
        <taxon>Hemiptera</taxon>
        <taxon>Sternorrhyncha</taxon>
        <taxon>Aphidomorpha</taxon>
        <taxon>Aphidoidea</taxon>
        <taxon>Aphididae</taxon>
        <taxon>Macrosiphini</taxon>
        <taxon>Macrosiphum</taxon>
    </lineage>
</organism>
<dbReference type="GO" id="GO:0006357">
    <property type="term" value="P:regulation of transcription by RNA polymerase II"/>
    <property type="evidence" value="ECO:0007669"/>
    <property type="project" value="TreeGrafter"/>
</dbReference>
<feature type="compositionally biased region" description="Polar residues" evidence="2">
    <location>
        <begin position="101"/>
        <end position="111"/>
    </location>
</feature>
<dbReference type="AlphaFoldDB" id="A0AAV0WBC4"/>
<dbReference type="PANTHER" id="PTHR12243:SF60">
    <property type="entry name" value="SI:CH211-15D5.12-RELATED"/>
    <property type="match status" value="1"/>
</dbReference>
<dbReference type="InterPro" id="IPR006578">
    <property type="entry name" value="MADF-dom"/>
</dbReference>
<feature type="compositionally biased region" description="Polar residues" evidence="2">
    <location>
        <begin position="220"/>
        <end position="239"/>
    </location>
</feature>
<feature type="domain" description="BESS" evidence="4">
    <location>
        <begin position="143"/>
        <end position="182"/>
    </location>
</feature>
<dbReference type="InterPro" id="IPR004210">
    <property type="entry name" value="BESS_motif"/>
</dbReference>
<comment type="subcellular location">
    <subcellularLocation>
        <location evidence="1">Nucleus</location>
    </subcellularLocation>
</comment>
<feature type="compositionally biased region" description="Acidic residues" evidence="2">
    <location>
        <begin position="112"/>
        <end position="124"/>
    </location>
</feature>
<dbReference type="GO" id="GO:0003677">
    <property type="term" value="F:DNA binding"/>
    <property type="evidence" value="ECO:0007669"/>
    <property type="project" value="InterPro"/>
</dbReference>
<dbReference type="PROSITE" id="PS51029">
    <property type="entry name" value="MADF"/>
    <property type="match status" value="1"/>
</dbReference>
<gene>
    <name evidence="5" type="ORF">MEUPH1_LOCUS9241</name>
</gene>
<keyword evidence="6" id="KW-1185">Reference proteome</keyword>
<evidence type="ECO:0000256" key="2">
    <source>
        <dbReference type="SAM" id="MobiDB-lite"/>
    </source>
</evidence>
<feature type="region of interest" description="Disordered" evidence="2">
    <location>
        <begin position="101"/>
        <end position="124"/>
    </location>
</feature>
<name>A0AAV0WBC4_9HEMI</name>
<feature type="region of interest" description="Disordered" evidence="2">
    <location>
        <begin position="216"/>
        <end position="246"/>
    </location>
</feature>
<evidence type="ECO:0000256" key="1">
    <source>
        <dbReference type="PROSITE-ProRule" id="PRU00371"/>
    </source>
</evidence>
<proteinExistence type="predicted"/>
<evidence type="ECO:0000313" key="6">
    <source>
        <dbReference type="Proteomes" id="UP001160148"/>
    </source>
</evidence>
<dbReference type="InterPro" id="IPR039353">
    <property type="entry name" value="TF_Adf1"/>
</dbReference>
<evidence type="ECO:0000313" key="5">
    <source>
        <dbReference type="EMBL" id="CAI6353078.1"/>
    </source>
</evidence>
<dbReference type="GO" id="GO:0005634">
    <property type="term" value="C:nucleus"/>
    <property type="evidence" value="ECO:0007669"/>
    <property type="project" value="UniProtKB-SubCell"/>
</dbReference>
<reference evidence="5 6" key="1">
    <citation type="submission" date="2023-01" db="EMBL/GenBank/DDBJ databases">
        <authorList>
            <person name="Whitehead M."/>
        </authorList>
    </citation>
    <scope>NUCLEOTIDE SEQUENCE [LARGE SCALE GENOMIC DNA]</scope>
</reference>
<evidence type="ECO:0008006" key="7">
    <source>
        <dbReference type="Google" id="ProtNLM"/>
    </source>
</evidence>
<evidence type="ECO:0000259" key="4">
    <source>
        <dbReference type="PROSITE" id="PS51031"/>
    </source>
</evidence>
<accession>A0AAV0WBC4</accession>
<dbReference type="Proteomes" id="UP001160148">
    <property type="component" value="Unassembled WGS sequence"/>
</dbReference>
<comment type="caution">
    <text evidence="5">The sequence shown here is derived from an EMBL/GenBank/DDBJ whole genome shotgun (WGS) entry which is preliminary data.</text>
</comment>
<dbReference type="GO" id="GO:0005667">
    <property type="term" value="C:transcription regulator complex"/>
    <property type="evidence" value="ECO:0007669"/>
    <property type="project" value="TreeGrafter"/>
</dbReference>
<dbReference type="Pfam" id="PF10545">
    <property type="entry name" value="MADF_DNA_bdg"/>
    <property type="match status" value="1"/>
</dbReference>
<dbReference type="PANTHER" id="PTHR12243">
    <property type="entry name" value="MADF DOMAIN TRANSCRIPTION FACTOR"/>
    <property type="match status" value="1"/>
</dbReference>
<dbReference type="EMBL" id="CARXXK010000002">
    <property type="protein sequence ID" value="CAI6353078.1"/>
    <property type="molecule type" value="Genomic_DNA"/>
</dbReference>
<dbReference type="SMART" id="SM00595">
    <property type="entry name" value="MADF"/>
    <property type="match status" value="1"/>
</dbReference>
<dbReference type="Pfam" id="PF02944">
    <property type="entry name" value="BESS"/>
    <property type="match status" value="1"/>
</dbReference>
<keyword evidence="1" id="KW-0539">Nucleus</keyword>